<dbReference type="RefSeq" id="WP_141614070.1">
    <property type="nucleotide sequence ID" value="NZ_CP041253.1"/>
</dbReference>
<evidence type="ECO:0000313" key="3">
    <source>
        <dbReference type="Proteomes" id="UP000316614"/>
    </source>
</evidence>
<dbReference type="AlphaFoldDB" id="A0A514CG65"/>
<dbReference type="Proteomes" id="UP000316614">
    <property type="component" value="Chromosome"/>
</dbReference>
<protein>
    <submittedName>
        <fullName evidence="2">Uncharacterized protein</fullName>
    </submittedName>
</protein>
<evidence type="ECO:0000256" key="1">
    <source>
        <dbReference type="SAM" id="MobiDB-lite"/>
    </source>
</evidence>
<accession>A0A514CG65</accession>
<keyword evidence="3" id="KW-1185">Reference proteome</keyword>
<dbReference type="EMBL" id="CP041253">
    <property type="protein sequence ID" value="QDH78817.1"/>
    <property type="molecule type" value="Genomic_DNA"/>
</dbReference>
<gene>
    <name evidence="2" type="ORF">FKX85_07125</name>
</gene>
<reference evidence="2 3" key="1">
    <citation type="submission" date="2019-06" db="EMBL/GenBank/DDBJ databases">
        <title>Echinicola alkalisoli sp. nov. isolated from saline soil.</title>
        <authorList>
            <person name="Sun J.-Q."/>
            <person name="Xu L."/>
        </authorList>
    </citation>
    <scope>NUCLEOTIDE SEQUENCE [LARGE SCALE GENOMIC DNA]</scope>
    <source>
        <strain evidence="2 3">LN3S3</strain>
    </source>
</reference>
<evidence type="ECO:0000313" key="2">
    <source>
        <dbReference type="EMBL" id="QDH78817.1"/>
    </source>
</evidence>
<proteinExistence type="predicted"/>
<sequence length="117" mass="13628">MFKTNQILSNYYKVILLGIGFVVFYSSEVSAQEVRDCDRDRNFEEEARAQESEFAEAPFEEYKPEKVTSSQPAKSSVKKRKENPIYKAGGEQEAKKEEMSTLSFNLFLYIVDRFKED</sequence>
<organism evidence="2 3">
    <name type="scientific">Echinicola soli</name>
    <dbReference type="NCBI Taxonomy" id="2591634"/>
    <lineage>
        <taxon>Bacteria</taxon>
        <taxon>Pseudomonadati</taxon>
        <taxon>Bacteroidota</taxon>
        <taxon>Cytophagia</taxon>
        <taxon>Cytophagales</taxon>
        <taxon>Cyclobacteriaceae</taxon>
        <taxon>Echinicola</taxon>
    </lineage>
</organism>
<feature type="region of interest" description="Disordered" evidence="1">
    <location>
        <begin position="45"/>
        <end position="98"/>
    </location>
</feature>
<name>A0A514CG65_9BACT</name>
<dbReference type="OrthoDB" id="839483at2"/>
<dbReference type="KEGG" id="echi:FKX85_07125"/>